<dbReference type="SUPFAM" id="SSF81593">
    <property type="entry name" value="Nucleotidyltransferase substrate binding subunit/domain"/>
    <property type="match status" value="1"/>
</dbReference>
<reference evidence="2 3" key="1">
    <citation type="submission" date="2018-05" db="EMBL/GenBank/DDBJ databases">
        <title>Draft genome of Methanospirillum stamsii Pt1.</title>
        <authorList>
            <person name="Dueholm M.S."/>
            <person name="Nielsen P.H."/>
            <person name="Bakmann L.F."/>
            <person name="Otzen D.E."/>
        </authorList>
    </citation>
    <scope>NUCLEOTIDE SEQUENCE [LARGE SCALE GENOMIC DNA]</scope>
    <source>
        <strain evidence="2 3">Pt1</strain>
    </source>
</reference>
<dbReference type="OrthoDB" id="359241at2157"/>
<accession>A0A2V2N0N3</accession>
<sequence>MSVDEESALLIRLAHADLLAAKLLYEMDGPSPIICFHAQQTVEKALKSILIKKGVLIRKIHDLVELTELIQDLSLSLPIESDTIALLNPYAVKARYDDTIPDTLKTEEAIEIATEIIQWSESV</sequence>
<dbReference type="EMBL" id="QGMZ01000049">
    <property type="protein sequence ID" value="PWR70088.1"/>
    <property type="molecule type" value="Genomic_DNA"/>
</dbReference>
<comment type="caution">
    <text evidence="2">The sequence shown here is derived from an EMBL/GenBank/DDBJ whole genome shotgun (WGS) entry which is preliminary data.</text>
</comment>
<dbReference type="Proteomes" id="UP000245934">
    <property type="component" value="Unassembled WGS sequence"/>
</dbReference>
<proteinExistence type="predicted"/>
<dbReference type="Pfam" id="PF05168">
    <property type="entry name" value="HEPN"/>
    <property type="match status" value="1"/>
</dbReference>
<dbReference type="SMART" id="SM00748">
    <property type="entry name" value="HEPN"/>
    <property type="match status" value="1"/>
</dbReference>
<organism evidence="2 3">
    <name type="scientific">Methanospirillum stamsii</name>
    <dbReference type="NCBI Taxonomy" id="1277351"/>
    <lineage>
        <taxon>Archaea</taxon>
        <taxon>Methanobacteriati</taxon>
        <taxon>Methanobacteriota</taxon>
        <taxon>Stenosarchaea group</taxon>
        <taxon>Methanomicrobia</taxon>
        <taxon>Methanomicrobiales</taxon>
        <taxon>Methanospirillaceae</taxon>
        <taxon>Methanospirillum</taxon>
    </lineage>
</organism>
<name>A0A2V2N0N3_9EURY</name>
<evidence type="ECO:0000313" key="2">
    <source>
        <dbReference type="EMBL" id="PWR70088.1"/>
    </source>
</evidence>
<keyword evidence="3" id="KW-1185">Reference proteome</keyword>
<dbReference type="RefSeq" id="WP_109942273.1">
    <property type="nucleotide sequence ID" value="NZ_CP176366.1"/>
</dbReference>
<dbReference type="Gene3D" id="1.20.120.330">
    <property type="entry name" value="Nucleotidyltransferases domain 2"/>
    <property type="match status" value="1"/>
</dbReference>
<keyword evidence="2" id="KW-0238">DNA-binding</keyword>
<dbReference type="AlphaFoldDB" id="A0A2V2N0N3"/>
<protein>
    <submittedName>
        <fullName evidence="2">DNA-binding protein</fullName>
    </submittedName>
</protein>
<feature type="domain" description="HEPN" evidence="1">
    <location>
        <begin position="12"/>
        <end position="123"/>
    </location>
</feature>
<dbReference type="InterPro" id="IPR007842">
    <property type="entry name" value="HEPN_dom"/>
</dbReference>
<dbReference type="GO" id="GO:0003677">
    <property type="term" value="F:DNA binding"/>
    <property type="evidence" value="ECO:0007669"/>
    <property type="project" value="UniProtKB-KW"/>
</dbReference>
<dbReference type="GeneID" id="97610487"/>
<gene>
    <name evidence="2" type="ORF">DLD82_16710</name>
</gene>
<evidence type="ECO:0000313" key="3">
    <source>
        <dbReference type="Proteomes" id="UP000245934"/>
    </source>
</evidence>
<evidence type="ECO:0000259" key="1">
    <source>
        <dbReference type="PROSITE" id="PS50910"/>
    </source>
</evidence>
<dbReference type="PROSITE" id="PS50910">
    <property type="entry name" value="HEPN"/>
    <property type="match status" value="1"/>
</dbReference>